<evidence type="ECO:0000259" key="10">
    <source>
        <dbReference type="Pfam" id="PF19425"/>
    </source>
</evidence>
<dbReference type="InterPro" id="IPR018392">
    <property type="entry name" value="LysM"/>
</dbReference>
<sequence>MIRRHLHWLLVLGGTALLGLAIGVLPDDAEATRAPETSVLAPTHENDTPAAELPVRTATPAQAPAAPPEPPGAWRVATVKSGDSLSLLFARNDLSPQELYKVTQNETAAKRLKRLYPGDEIKLRIDEDRLTELSYEFDLGRSLHMLRDADRFKAEIVQRPLEYRTAQAAGVINDSLFLSAQAAGLSDKLTMELAGIFGWDIDFVLDIRKGDRFAVIYEEVFLDGEKVRDGKIVAATFINRDKPFQAIRYTDADGHSDYYSPDGRSMRKAFLRTPVEFSRISSGFSLGRKHPILNTIRAHKGVDYAAPRGTPVRATGDGKIIHRGRKGGYGSTVIIQHGSSYSTLYAHLSNYARGFRTGSRVKQGQVIGYVGSSGLATGPHLHYEFRINGVHRNPLTVKLPDVQPLPRQYLADFQSHVTPLLASLDLLSQTNVALASDF</sequence>
<evidence type="ECO:0000256" key="5">
    <source>
        <dbReference type="ARBA" id="ARBA00022801"/>
    </source>
</evidence>
<dbReference type="Pfam" id="PF19425">
    <property type="entry name" value="Csd3_N2"/>
    <property type="match status" value="1"/>
</dbReference>
<dbReference type="GO" id="GO:0030313">
    <property type="term" value="C:cell envelope"/>
    <property type="evidence" value="ECO:0007669"/>
    <property type="project" value="UniProtKB-SubCell"/>
</dbReference>
<name>A0A0S2THN1_9GAMM</name>
<dbReference type="KEGG" id="tee:Tel_16710"/>
<gene>
    <name evidence="11" type="ORF">Tel_16710</name>
</gene>
<dbReference type="PANTHER" id="PTHR21666">
    <property type="entry name" value="PEPTIDASE-RELATED"/>
    <property type="match status" value="1"/>
</dbReference>
<evidence type="ECO:0000256" key="4">
    <source>
        <dbReference type="ARBA" id="ARBA00022723"/>
    </source>
</evidence>
<dbReference type="CDD" id="cd00118">
    <property type="entry name" value="LysM"/>
    <property type="match status" value="1"/>
</dbReference>
<evidence type="ECO:0000256" key="6">
    <source>
        <dbReference type="ARBA" id="ARBA00022833"/>
    </source>
</evidence>
<dbReference type="FunFam" id="2.70.70.10:FF:000002">
    <property type="entry name" value="Murein DD-endopeptidase MepM"/>
    <property type="match status" value="1"/>
</dbReference>
<organism evidence="11 12">
    <name type="scientific">Candidatus Tenderia electrophaga</name>
    <dbReference type="NCBI Taxonomy" id="1748243"/>
    <lineage>
        <taxon>Bacteria</taxon>
        <taxon>Pseudomonadati</taxon>
        <taxon>Pseudomonadota</taxon>
        <taxon>Gammaproteobacteria</taxon>
        <taxon>Candidatus Tenderiales</taxon>
        <taxon>Candidatus Tenderiaceae</taxon>
        <taxon>Candidatus Tenderia</taxon>
    </lineage>
</organism>
<reference evidence="11" key="1">
    <citation type="submission" date="2015-10" db="EMBL/GenBank/DDBJ databases">
        <title>Description of Candidatus Tenderia electrophaga gen. nov, sp. nov., an Uncultivated Electroautotroph from a Biocathode Enrichment.</title>
        <authorList>
            <person name="Eddie B.J."/>
            <person name="Malanoski A.P."/>
            <person name="Wang Z."/>
            <person name="Hall R.J."/>
            <person name="Oh S.D."/>
            <person name="Heiner C."/>
            <person name="Lin B."/>
            <person name="Strycharz-Glaven S.M."/>
        </authorList>
    </citation>
    <scope>NUCLEOTIDE SEQUENCE [LARGE SCALE GENOMIC DNA]</scope>
    <source>
        <strain evidence="11">NRL1</strain>
    </source>
</reference>
<dbReference type="GO" id="GO:0004222">
    <property type="term" value="F:metalloendopeptidase activity"/>
    <property type="evidence" value="ECO:0007669"/>
    <property type="project" value="TreeGrafter"/>
</dbReference>
<keyword evidence="12" id="KW-1185">Reference proteome</keyword>
<evidence type="ECO:0000256" key="3">
    <source>
        <dbReference type="ARBA" id="ARBA00022670"/>
    </source>
</evidence>
<feature type="domain" description="Opacity-associated protein A LysM-like" evidence="9">
    <location>
        <begin position="74"/>
        <end position="150"/>
    </location>
</feature>
<feature type="domain" description="Csd3-like second N-terminal" evidence="10">
    <location>
        <begin position="163"/>
        <end position="285"/>
    </location>
</feature>
<dbReference type="InterPro" id="IPR045834">
    <property type="entry name" value="Csd3_N2"/>
</dbReference>
<evidence type="ECO:0000256" key="2">
    <source>
        <dbReference type="ARBA" id="ARBA00004196"/>
    </source>
</evidence>
<evidence type="ECO:0000256" key="7">
    <source>
        <dbReference type="ARBA" id="ARBA00023049"/>
    </source>
</evidence>
<dbReference type="CDD" id="cd12797">
    <property type="entry name" value="M23_peptidase"/>
    <property type="match status" value="1"/>
</dbReference>
<dbReference type="InterPro" id="IPR011055">
    <property type="entry name" value="Dup_hybrid_motif"/>
</dbReference>
<dbReference type="GO" id="GO:0046872">
    <property type="term" value="F:metal ion binding"/>
    <property type="evidence" value="ECO:0007669"/>
    <property type="project" value="UniProtKB-KW"/>
</dbReference>
<evidence type="ECO:0008006" key="13">
    <source>
        <dbReference type="Google" id="ProtNLM"/>
    </source>
</evidence>
<evidence type="ECO:0000256" key="1">
    <source>
        <dbReference type="ARBA" id="ARBA00001947"/>
    </source>
</evidence>
<keyword evidence="3" id="KW-0645">Protease</keyword>
<keyword evidence="4" id="KW-0479">Metal-binding</keyword>
<evidence type="ECO:0000313" key="11">
    <source>
        <dbReference type="EMBL" id="ALP54661.1"/>
    </source>
</evidence>
<evidence type="ECO:0000259" key="9">
    <source>
        <dbReference type="Pfam" id="PF04225"/>
    </source>
</evidence>
<dbReference type="Gene3D" id="3.10.450.350">
    <property type="match status" value="2"/>
</dbReference>
<dbReference type="PANTHER" id="PTHR21666:SF288">
    <property type="entry name" value="CELL DIVISION PROTEIN YTFB"/>
    <property type="match status" value="1"/>
</dbReference>
<dbReference type="Proteomes" id="UP000055136">
    <property type="component" value="Chromosome"/>
</dbReference>
<dbReference type="InterPro" id="IPR007340">
    <property type="entry name" value="LysM_Opacity-associatedA"/>
</dbReference>
<dbReference type="STRING" id="1748243.Tel_16710"/>
<dbReference type="SUPFAM" id="SSF51261">
    <property type="entry name" value="Duplicated hybrid motif"/>
    <property type="match status" value="1"/>
</dbReference>
<protein>
    <recommendedName>
        <fullName evidence="13">Peptidase M23</fullName>
    </recommendedName>
</protein>
<comment type="subcellular location">
    <subcellularLocation>
        <location evidence="2">Cell envelope</location>
    </subcellularLocation>
</comment>
<accession>A0A0S2THN1</accession>
<dbReference type="Gene3D" id="2.70.70.10">
    <property type="entry name" value="Glucose Permease (Domain IIA)"/>
    <property type="match status" value="1"/>
</dbReference>
<dbReference type="InterPro" id="IPR016047">
    <property type="entry name" value="M23ase_b-sheet_dom"/>
</dbReference>
<dbReference type="Pfam" id="PF01551">
    <property type="entry name" value="Peptidase_M23"/>
    <property type="match status" value="1"/>
</dbReference>
<dbReference type="Pfam" id="PF04225">
    <property type="entry name" value="LysM_OapA"/>
    <property type="match status" value="1"/>
</dbReference>
<evidence type="ECO:0000259" key="8">
    <source>
        <dbReference type="Pfam" id="PF01551"/>
    </source>
</evidence>
<dbReference type="AlphaFoldDB" id="A0A0S2THN1"/>
<keyword evidence="5" id="KW-0378">Hydrolase</keyword>
<keyword evidence="6" id="KW-0862">Zinc</keyword>
<proteinExistence type="predicted"/>
<keyword evidence="7" id="KW-0482">Metalloprotease</keyword>
<dbReference type="EMBL" id="CP013099">
    <property type="protein sequence ID" value="ALP54661.1"/>
    <property type="molecule type" value="Genomic_DNA"/>
</dbReference>
<dbReference type="GO" id="GO:0006508">
    <property type="term" value="P:proteolysis"/>
    <property type="evidence" value="ECO:0007669"/>
    <property type="project" value="UniProtKB-KW"/>
</dbReference>
<dbReference type="InterPro" id="IPR050570">
    <property type="entry name" value="Cell_wall_metabolism_enzyme"/>
</dbReference>
<feature type="domain" description="M23ase beta-sheet core" evidence="8">
    <location>
        <begin position="298"/>
        <end position="394"/>
    </location>
</feature>
<dbReference type="GO" id="GO:0042834">
    <property type="term" value="F:peptidoglycan binding"/>
    <property type="evidence" value="ECO:0007669"/>
    <property type="project" value="InterPro"/>
</dbReference>
<comment type="cofactor">
    <cofactor evidence="1">
        <name>Zn(2+)</name>
        <dbReference type="ChEBI" id="CHEBI:29105"/>
    </cofactor>
</comment>
<evidence type="ECO:0000313" key="12">
    <source>
        <dbReference type="Proteomes" id="UP000055136"/>
    </source>
</evidence>